<evidence type="ECO:0000256" key="5">
    <source>
        <dbReference type="SAM" id="SignalP"/>
    </source>
</evidence>
<gene>
    <name evidence="6" type="ORF">PDIGIT_LOCUS8579</name>
</gene>
<dbReference type="SUPFAM" id="SSF50965">
    <property type="entry name" value="Galactose oxidase, central domain"/>
    <property type="match status" value="1"/>
</dbReference>
<evidence type="ECO:0000256" key="3">
    <source>
        <dbReference type="SAM" id="MobiDB-lite"/>
    </source>
</evidence>
<dbReference type="PANTHER" id="PTHR47435">
    <property type="entry name" value="KELCH REPEAT PROTEIN (AFU_ORTHOLOGUE AFUA_5G12780)"/>
    <property type="match status" value="1"/>
</dbReference>
<keyword evidence="4" id="KW-0812">Transmembrane</keyword>
<dbReference type="EMBL" id="CAOQHR010000005">
    <property type="protein sequence ID" value="CAI6335497.1"/>
    <property type="molecule type" value="Genomic_DNA"/>
</dbReference>
<dbReference type="InterPro" id="IPR011043">
    <property type="entry name" value="Gal_Oxase/kelch_b-propeller"/>
</dbReference>
<reference evidence="6" key="1">
    <citation type="submission" date="2023-01" db="EMBL/GenBank/DDBJ databases">
        <authorList>
            <person name="Van Ghelder C."/>
            <person name="Rancurel C."/>
        </authorList>
    </citation>
    <scope>NUCLEOTIDE SEQUENCE</scope>
    <source>
        <strain evidence="6">CNCM I-4278</strain>
    </source>
</reference>
<accession>A0A9W4XW64</accession>
<dbReference type="Gene3D" id="2.120.10.80">
    <property type="entry name" value="Kelch-type beta propeller"/>
    <property type="match status" value="1"/>
</dbReference>
<evidence type="ECO:0008006" key="8">
    <source>
        <dbReference type="Google" id="ProtNLM"/>
    </source>
</evidence>
<keyword evidence="7" id="KW-1185">Reference proteome</keyword>
<feature type="signal peptide" evidence="5">
    <location>
        <begin position="1"/>
        <end position="20"/>
    </location>
</feature>
<feature type="region of interest" description="Disordered" evidence="3">
    <location>
        <begin position="428"/>
        <end position="462"/>
    </location>
</feature>
<dbReference type="OrthoDB" id="10251809at2759"/>
<feature type="compositionally biased region" description="Polar residues" evidence="3">
    <location>
        <begin position="520"/>
        <end position="545"/>
    </location>
</feature>
<keyword evidence="4" id="KW-0472">Membrane</keyword>
<keyword evidence="1" id="KW-0677">Repeat</keyword>
<name>A0A9W4XW64_9PLEO</name>
<dbReference type="InterPro" id="IPR015915">
    <property type="entry name" value="Kelch-typ_b-propeller"/>
</dbReference>
<feature type="chain" id="PRO_5040898934" description="Kelch repeat-containing protein" evidence="5">
    <location>
        <begin position="21"/>
        <end position="659"/>
    </location>
</feature>
<proteinExistence type="predicted"/>
<evidence type="ECO:0000313" key="7">
    <source>
        <dbReference type="Proteomes" id="UP001152607"/>
    </source>
</evidence>
<dbReference type="AlphaFoldDB" id="A0A9W4XW64"/>
<feature type="transmembrane region" description="Helical" evidence="4">
    <location>
        <begin position="465"/>
        <end position="489"/>
    </location>
</feature>
<feature type="region of interest" description="Disordered" evidence="3">
    <location>
        <begin position="491"/>
        <end position="569"/>
    </location>
</feature>
<evidence type="ECO:0000256" key="1">
    <source>
        <dbReference type="ARBA" id="ARBA00022737"/>
    </source>
</evidence>
<organism evidence="6 7">
    <name type="scientific">Periconia digitata</name>
    <dbReference type="NCBI Taxonomy" id="1303443"/>
    <lineage>
        <taxon>Eukaryota</taxon>
        <taxon>Fungi</taxon>
        <taxon>Dikarya</taxon>
        <taxon>Ascomycota</taxon>
        <taxon>Pezizomycotina</taxon>
        <taxon>Dothideomycetes</taxon>
        <taxon>Pleosporomycetidae</taxon>
        <taxon>Pleosporales</taxon>
        <taxon>Massarineae</taxon>
        <taxon>Periconiaceae</taxon>
        <taxon>Periconia</taxon>
    </lineage>
</organism>
<feature type="compositionally biased region" description="Polar residues" evidence="3">
    <location>
        <begin position="632"/>
        <end position="647"/>
    </location>
</feature>
<feature type="compositionally biased region" description="Low complexity" evidence="3">
    <location>
        <begin position="432"/>
        <end position="462"/>
    </location>
</feature>
<feature type="region of interest" description="Disordered" evidence="3">
    <location>
        <begin position="585"/>
        <end position="659"/>
    </location>
</feature>
<keyword evidence="4" id="KW-1133">Transmembrane helix</keyword>
<dbReference type="PANTHER" id="PTHR47435:SF4">
    <property type="entry name" value="KELCH REPEAT PROTEIN (AFU_ORTHOLOGUE AFUA_5G12780)"/>
    <property type="match status" value="1"/>
</dbReference>
<comment type="caution">
    <text evidence="6">The sequence shown here is derived from an EMBL/GenBank/DDBJ whole genome shotgun (WGS) entry which is preliminary data.</text>
</comment>
<evidence type="ECO:0000313" key="6">
    <source>
        <dbReference type="EMBL" id="CAI6335497.1"/>
    </source>
</evidence>
<keyword evidence="2" id="KW-0408">Iron</keyword>
<dbReference type="Proteomes" id="UP001152607">
    <property type="component" value="Unassembled WGS sequence"/>
</dbReference>
<evidence type="ECO:0000256" key="4">
    <source>
        <dbReference type="SAM" id="Phobius"/>
    </source>
</evidence>
<protein>
    <recommendedName>
        <fullName evidence="8">Kelch repeat-containing protein</fullName>
    </recommendedName>
</protein>
<evidence type="ECO:0000256" key="2">
    <source>
        <dbReference type="ARBA" id="ARBA00023004"/>
    </source>
</evidence>
<keyword evidence="5" id="KW-0732">Signal</keyword>
<dbReference type="GO" id="GO:0019760">
    <property type="term" value="P:glucosinolate metabolic process"/>
    <property type="evidence" value="ECO:0007669"/>
    <property type="project" value="UniProtKB-ARBA"/>
</dbReference>
<sequence>MSFGHRLSVLVLFLVSISNGQRDPLDNFCRLHGHSTTIVDREMIIDGGFVNWAPISAESTNYTSTWLKSGHLDDSNDGFPRQFKLDKNETVPSTVGGVLWADEANKIVYQYGGEYGNGKPEDFRLWSYDVAYKIWNISNVSTSDTRRASWGAGAVDQDKGIGYYYGGWLTNASVPGYNSRTVLKNMLVYDMLGNSFRNQSGPDDVPRAEGVMLYIPAGDSGLLVYFGGIQTPFNNNTVVASPMTDIYIYDIANVLWYKQTASGDDIPGNRRRFCAGAAWAEDRSSYNIYLFGGASIGEGVGYGDVWVLSLPSFKWIKFWPREGDGEGKTFPHHSLSCDVIGNSQMIIMGGHFTNITDCDVPTIQGQHGLDLGKSNAENAKWAKFDPKLTTYKVPSEIAQTIGGGASGGATVLAPTSGWADRDLQTLLGRQYTPTTRTPTRSLPSSTGAASTPSNSGSSGPSKATIGGAVGGGVGGLLLLVAVGVGICTWRRKKRSRPKSPPPPPELHSQPMSPLMPNETKIPSASPSQMVYASSHPSHYTLTPQGMSPLPSPESAWSPHGNAAPAYPGSPGQTVYAAPVAYSYPHSRSPSDHSHYYHPSMHSSPGPPHTHSPTVAVQELPTIRSPAGFNAEPQMQSLDPSRSESWFAQNPPRDAGNGAA</sequence>